<keyword evidence="2" id="KW-1185">Reference proteome</keyword>
<comment type="caution">
    <text evidence="1">The sequence shown here is derived from an EMBL/GenBank/DDBJ whole genome shotgun (WGS) entry which is preliminary data.</text>
</comment>
<accession>A0ACC2F4L3</accession>
<evidence type="ECO:0000313" key="1">
    <source>
        <dbReference type="EMBL" id="KAJ7986294.1"/>
    </source>
</evidence>
<dbReference type="Proteomes" id="UP001157502">
    <property type="component" value="Chromosome 34"/>
</dbReference>
<evidence type="ECO:0000313" key="2">
    <source>
        <dbReference type="Proteomes" id="UP001157502"/>
    </source>
</evidence>
<protein>
    <submittedName>
        <fullName evidence="1">Uncharacterized protein</fullName>
    </submittedName>
</protein>
<reference evidence="1" key="1">
    <citation type="submission" date="2021-05" db="EMBL/GenBank/DDBJ databases">
        <authorList>
            <person name="Pan Q."/>
            <person name="Jouanno E."/>
            <person name="Zahm M."/>
            <person name="Klopp C."/>
            <person name="Cabau C."/>
            <person name="Louis A."/>
            <person name="Berthelot C."/>
            <person name="Parey E."/>
            <person name="Roest Crollius H."/>
            <person name="Montfort J."/>
            <person name="Robinson-Rechavi M."/>
            <person name="Bouchez O."/>
            <person name="Lampietro C."/>
            <person name="Lopez Roques C."/>
            <person name="Donnadieu C."/>
            <person name="Postlethwait J."/>
            <person name="Bobe J."/>
            <person name="Dillon D."/>
            <person name="Chandos A."/>
            <person name="von Hippel F."/>
            <person name="Guiguen Y."/>
        </authorList>
    </citation>
    <scope>NUCLEOTIDE SEQUENCE</scope>
    <source>
        <strain evidence="1">YG-Jan2019</strain>
    </source>
</reference>
<gene>
    <name evidence="1" type="ORF">DPEC_G00338440</name>
</gene>
<sequence length="175" mass="19147">MGLVINQPTVPAVKRPRRAGTTEPHCPSPSPGLLPAVSDPRRWRTSLGEASPGFIAIQTCLSEGAVGMWKTCRRSGHLDKCGTVAECPGPRAHVPGAHRDGERGEDGDVGQGDGGRRGRRGRWNRGPARYNDTTDCNVPRPQGVKWGLRLPRKRRRCRGFVHREGIRQELHGGVK</sequence>
<dbReference type="EMBL" id="CM055761">
    <property type="protein sequence ID" value="KAJ7986294.1"/>
    <property type="molecule type" value="Genomic_DNA"/>
</dbReference>
<name>A0ACC2F4L3_DALPE</name>
<proteinExistence type="predicted"/>
<organism evidence="1 2">
    <name type="scientific">Dallia pectoralis</name>
    <name type="common">Alaska blackfish</name>
    <dbReference type="NCBI Taxonomy" id="75939"/>
    <lineage>
        <taxon>Eukaryota</taxon>
        <taxon>Metazoa</taxon>
        <taxon>Chordata</taxon>
        <taxon>Craniata</taxon>
        <taxon>Vertebrata</taxon>
        <taxon>Euteleostomi</taxon>
        <taxon>Actinopterygii</taxon>
        <taxon>Neopterygii</taxon>
        <taxon>Teleostei</taxon>
        <taxon>Protacanthopterygii</taxon>
        <taxon>Esociformes</taxon>
        <taxon>Umbridae</taxon>
        <taxon>Dallia</taxon>
    </lineage>
</organism>